<keyword evidence="3" id="KW-0732">Signal</keyword>
<evidence type="ECO:0000256" key="1">
    <source>
        <dbReference type="SAM" id="MobiDB-lite"/>
    </source>
</evidence>
<comment type="caution">
    <text evidence="4">The sequence shown here is derived from an EMBL/GenBank/DDBJ whole genome shotgun (WGS) entry which is preliminary data.</text>
</comment>
<feature type="region of interest" description="Disordered" evidence="1">
    <location>
        <begin position="179"/>
        <end position="239"/>
    </location>
</feature>
<sequence length="448" mass="47397">MKKLMLFLALTASVWSSFSYAEQVYKYTNLHVKRYNSRAYNFTVTPSELVSNSSNEIEGLNYVQESVTITNTTDGTTCTFPDPIGWNISCPGEGAGLFLSAGKILVEEEPTTTCRYIEGAIIDGYHHSEESFCAHVGSTGGANPEPLLCQSTCKIGDICLGTASGYTHYVTAQSCSAVTGPTAPDDGGTDPEPPCTENCEPTDPETPPGGDDGSGIPDSGGGATGGNSNVGGTITDSDGKVTNIDLTIEQDFTPVTERLNETNKRLAAENKNSSTIIDRLNDLIHGTAENGDKLDGIKDAIAGIETGGDMSGVEGKLDGIQESIDAIKDGFGTAGDGESAAGGVDLPDYSLALEEAWGKVEHSQNNGEGGAGVNRLNNIGDNLTSFDSIPQLFAFAQDNCSPIPFGRRSLDVCTYAPTISNVLTWVVYLLTLIFFVRSIQQHIQNVRL</sequence>
<feature type="signal peptide" evidence="3">
    <location>
        <begin position="1"/>
        <end position="21"/>
    </location>
</feature>
<dbReference type="EMBL" id="BAAAEO010000001">
    <property type="protein sequence ID" value="GAA0542172.1"/>
    <property type="molecule type" value="Genomic_DNA"/>
</dbReference>
<evidence type="ECO:0000256" key="2">
    <source>
        <dbReference type="SAM" id="Phobius"/>
    </source>
</evidence>
<accession>A0ABP3NDN9</accession>
<feature type="chain" id="PRO_5045158143" evidence="3">
    <location>
        <begin position="22"/>
        <end position="448"/>
    </location>
</feature>
<name>A0ABP3NDN9_9GAMM</name>
<evidence type="ECO:0000313" key="5">
    <source>
        <dbReference type="Proteomes" id="UP001501169"/>
    </source>
</evidence>
<feature type="transmembrane region" description="Helical" evidence="2">
    <location>
        <begin position="422"/>
        <end position="439"/>
    </location>
</feature>
<evidence type="ECO:0000313" key="4">
    <source>
        <dbReference type="EMBL" id="GAA0542172.1"/>
    </source>
</evidence>
<keyword evidence="2" id="KW-0812">Transmembrane</keyword>
<reference evidence="5" key="1">
    <citation type="journal article" date="2019" name="Int. J. Syst. Evol. Microbiol.">
        <title>The Global Catalogue of Microorganisms (GCM) 10K type strain sequencing project: providing services to taxonomists for standard genome sequencing and annotation.</title>
        <authorList>
            <consortium name="The Broad Institute Genomics Platform"/>
            <consortium name="The Broad Institute Genome Sequencing Center for Infectious Disease"/>
            <person name="Wu L."/>
            <person name="Ma J."/>
        </authorList>
    </citation>
    <scope>NUCLEOTIDE SEQUENCE [LARGE SCALE GENOMIC DNA]</scope>
    <source>
        <strain evidence="5">JCM 14331</strain>
    </source>
</reference>
<protein>
    <submittedName>
        <fullName evidence="4">Uncharacterized protein</fullName>
    </submittedName>
</protein>
<evidence type="ECO:0000256" key="3">
    <source>
        <dbReference type="SAM" id="SignalP"/>
    </source>
</evidence>
<gene>
    <name evidence="4" type="ORF">GCM10009098_07310</name>
</gene>
<dbReference type="Proteomes" id="UP001501169">
    <property type="component" value="Unassembled WGS sequence"/>
</dbReference>
<organism evidence="4 5">
    <name type="scientific">Rheinheimera aquimaris</name>
    <dbReference type="NCBI Taxonomy" id="412437"/>
    <lineage>
        <taxon>Bacteria</taxon>
        <taxon>Pseudomonadati</taxon>
        <taxon>Pseudomonadota</taxon>
        <taxon>Gammaproteobacteria</taxon>
        <taxon>Chromatiales</taxon>
        <taxon>Chromatiaceae</taxon>
        <taxon>Rheinheimera</taxon>
    </lineage>
</organism>
<keyword evidence="2" id="KW-0472">Membrane</keyword>
<keyword evidence="2" id="KW-1133">Transmembrane helix</keyword>
<keyword evidence="5" id="KW-1185">Reference proteome</keyword>
<proteinExistence type="predicted"/>
<feature type="compositionally biased region" description="Gly residues" evidence="1">
    <location>
        <begin position="210"/>
        <end position="229"/>
    </location>
</feature>